<feature type="domain" description="LysM" evidence="1">
    <location>
        <begin position="105"/>
        <end position="155"/>
    </location>
</feature>
<dbReference type="PROSITE" id="PS51782">
    <property type="entry name" value="LYSM"/>
    <property type="match status" value="1"/>
</dbReference>
<sequence>MVEIQRHGGYIAVSRNVAMSRMHRMSRPAGVCVAASRGYRGVANRLRGGSMPCNDGAHPVDEPTGGMPAYLPKVLVGVLLACALVFGWSVYSPDTAQSATPRHTVTYSVQQGDTLWQYAQQVTPPGGDVRGTVRDIVELNHLQSTELMPGQTIVVPVDR</sequence>
<accession>A0A086ZPS0</accession>
<evidence type="ECO:0000259" key="1">
    <source>
        <dbReference type="PROSITE" id="PS51782"/>
    </source>
</evidence>
<gene>
    <name evidence="2" type="ORF">BBOU_0649</name>
</gene>
<protein>
    <submittedName>
        <fullName evidence="2">LysM domain-containing protein</fullName>
    </submittedName>
</protein>
<evidence type="ECO:0000313" key="2">
    <source>
        <dbReference type="EMBL" id="KFI48520.1"/>
    </source>
</evidence>
<organism evidence="2 3">
    <name type="scientific">Bifidobacterium boum</name>
    <dbReference type="NCBI Taxonomy" id="78343"/>
    <lineage>
        <taxon>Bacteria</taxon>
        <taxon>Bacillati</taxon>
        <taxon>Actinomycetota</taxon>
        <taxon>Actinomycetes</taxon>
        <taxon>Bifidobacteriales</taxon>
        <taxon>Bifidobacteriaceae</taxon>
        <taxon>Bifidobacterium</taxon>
    </lineage>
</organism>
<dbReference type="InterPro" id="IPR018392">
    <property type="entry name" value="LysM"/>
</dbReference>
<dbReference type="Pfam" id="PF01476">
    <property type="entry name" value="LysM"/>
    <property type="match status" value="1"/>
</dbReference>
<name>A0A086ZPS0_9BIFI</name>
<dbReference type="AlphaFoldDB" id="A0A086ZPS0"/>
<proteinExistence type="predicted"/>
<comment type="caution">
    <text evidence="2">The sequence shown here is derived from an EMBL/GenBank/DDBJ whole genome shotgun (WGS) entry which is preliminary data.</text>
</comment>
<evidence type="ECO:0000313" key="3">
    <source>
        <dbReference type="Proteomes" id="UP000029093"/>
    </source>
</evidence>
<dbReference type="CDD" id="cd00118">
    <property type="entry name" value="LysM"/>
    <property type="match status" value="1"/>
</dbReference>
<dbReference type="SMART" id="SM00257">
    <property type="entry name" value="LysM"/>
    <property type="match status" value="1"/>
</dbReference>
<dbReference type="RefSeq" id="WP_051616678.1">
    <property type="nucleotide sequence ID" value="NZ_JGYQ01000007.1"/>
</dbReference>
<reference evidence="2 3" key="1">
    <citation type="submission" date="2014-03" db="EMBL/GenBank/DDBJ databases">
        <title>Genomics of Bifidobacteria.</title>
        <authorList>
            <person name="Ventura M."/>
            <person name="Milani C."/>
            <person name="Lugli G.A."/>
        </authorList>
    </citation>
    <scope>NUCLEOTIDE SEQUENCE [LARGE SCALE GENOMIC DNA]</scope>
    <source>
        <strain evidence="2 3">LMG 10736</strain>
    </source>
</reference>
<dbReference type="SUPFAM" id="SSF54106">
    <property type="entry name" value="LysM domain"/>
    <property type="match status" value="1"/>
</dbReference>
<dbReference type="InterPro" id="IPR036779">
    <property type="entry name" value="LysM_dom_sf"/>
</dbReference>
<dbReference type="EMBL" id="JGYQ01000007">
    <property type="protein sequence ID" value="KFI48520.1"/>
    <property type="molecule type" value="Genomic_DNA"/>
</dbReference>
<dbReference type="Gene3D" id="3.10.350.10">
    <property type="entry name" value="LysM domain"/>
    <property type="match status" value="1"/>
</dbReference>
<keyword evidence="3" id="KW-1185">Reference proteome</keyword>
<dbReference type="GeneID" id="303204940"/>
<dbReference type="Proteomes" id="UP000029093">
    <property type="component" value="Unassembled WGS sequence"/>
</dbReference>